<sequence>MKLPLNVDVWTRLYGPYGNRSVNDLIAKLVTRWDPDVAAELFWEELHHQDDIYPSTFAALPWLLGAAPKSGESFEDAYLFFSHVIYCACAKFGASPRGKYRGLSTNISDHHHAWLSEGERLREDDLPTLLKLEEWFSDNVAKMAVDCLNIVDEDLTKAAYALEGFAAFEGSVSVARAAQMFADGEEKKIIEQEMGFFGDTDVRVVTALQPHICHRNEEIMAFLNDFPRHSDTPRNP</sequence>
<keyword evidence="2" id="KW-1185">Reference proteome</keyword>
<dbReference type="RefSeq" id="WP_100366338.1">
    <property type="nucleotide sequence ID" value="NZ_PGTY01000001.1"/>
</dbReference>
<accession>A0A2M8WKH0</accession>
<dbReference type="Proteomes" id="UP000228531">
    <property type="component" value="Unassembled WGS sequence"/>
</dbReference>
<organism evidence="1 2">
    <name type="scientific">Yoonia maricola</name>
    <dbReference type="NCBI Taxonomy" id="420999"/>
    <lineage>
        <taxon>Bacteria</taxon>
        <taxon>Pseudomonadati</taxon>
        <taxon>Pseudomonadota</taxon>
        <taxon>Alphaproteobacteria</taxon>
        <taxon>Rhodobacterales</taxon>
        <taxon>Paracoccaceae</taxon>
        <taxon>Yoonia</taxon>
    </lineage>
</organism>
<dbReference type="AlphaFoldDB" id="A0A2M8WKH0"/>
<comment type="caution">
    <text evidence="1">The sequence shown here is derived from an EMBL/GenBank/DDBJ whole genome shotgun (WGS) entry which is preliminary data.</text>
</comment>
<proteinExistence type="predicted"/>
<reference evidence="1 2" key="1">
    <citation type="submission" date="2017-11" db="EMBL/GenBank/DDBJ databases">
        <title>Genomic Encyclopedia of Archaeal and Bacterial Type Strains, Phase II (KMG-II): From Individual Species to Whole Genera.</title>
        <authorList>
            <person name="Goeker M."/>
        </authorList>
    </citation>
    <scope>NUCLEOTIDE SEQUENCE [LARGE SCALE GENOMIC DNA]</scope>
    <source>
        <strain evidence="1 2">DSM 29128</strain>
    </source>
</reference>
<dbReference type="EMBL" id="PGTY01000001">
    <property type="protein sequence ID" value="PJI91412.1"/>
    <property type="molecule type" value="Genomic_DNA"/>
</dbReference>
<name>A0A2M8WKH0_9RHOB</name>
<gene>
    <name evidence="1" type="ORF">BC777_0240</name>
</gene>
<evidence type="ECO:0000313" key="1">
    <source>
        <dbReference type="EMBL" id="PJI91412.1"/>
    </source>
</evidence>
<evidence type="ECO:0000313" key="2">
    <source>
        <dbReference type="Proteomes" id="UP000228531"/>
    </source>
</evidence>
<dbReference type="OrthoDB" id="796912at2"/>
<protein>
    <submittedName>
        <fullName evidence="1">Uncharacterized protein</fullName>
    </submittedName>
</protein>